<protein>
    <recommendedName>
        <fullName evidence="6">HTH merR-type domain-containing protein</fullName>
    </recommendedName>
</protein>
<dbReference type="AlphaFoldDB" id="A0A117J424"/>
<keyword evidence="2" id="KW-0238">DNA-binding</keyword>
<keyword evidence="3" id="KW-0010">Activator</keyword>
<dbReference type="PROSITE" id="PS50937">
    <property type="entry name" value="HTH_MERR_2"/>
    <property type="match status" value="1"/>
</dbReference>
<dbReference type="PANTHER" id="PTHR30204:SF90">
    <property type="entry name" value="HTH-TYPE TRANSCRIPTIONAL ACTIVATOR MTA"/>
    <property type="match status" value="1"/>
</dbReference>
<dbReference type="InterPro" id="IPR036244">
    <property type="entry name" value="TipA-like_antibiotic-bd"/>
</dbReference>
<evidence type="ECO:0000313" key="7">
    <source>
        <dbReference type="EMBL" id="KUH58254.1"/>
    </source>
</evidence>
<dbReference type="InterPro" id="IPR012925">
    <property type="entry name" value="TipAS_dom"/>
</dbReference>
<evidence type="ECO:0000256" key="1">
    <source>
        <dbReference type="ARBA" id="ARBA00023015"/>
    </source>
</evidence>
<dbReference type="PRINTS" id="PR00040">
    <property type="entry name" value="HTHMERR"/>
</dbReference>
<dbReference type="SUPFAM" id="SSF46955">
    <property type="entry name" value="Putative DNA-binding domain"/>
    <property type="match status" value="1"/>
</dbReference>
<evidence type="ECO:0000256" key="4">
    <source>
        <dbReference type="ARBA" id="ARBA00023163"/>
    </source>
</evidence>
<keyword evidence="4" id="KW-0804">Transcription</keyword>
<dbReference type="STRING" id="1299998.AUL39_08600"/>
<evidence type="ECO:0000256" key="3">
    <source>
        <dbReference type="ARBA" id="ARBA00023159"/>
    </source>
</evidence>
<dbReference type="RefSeq" id="WP_059055323.1">
    <property type="nucleotide sequence ID" value="NZ_LOJF01000010.1"/>
</dbReference>
<keyword evidence="8" id="KW-1185">Reference proteome</keyword>
<dbReference type="CDD" id="cd01106">
    <property type="entry name" value="HTH_TipAL-Mta"/>
    <property type="match status" value="1"/>
</dbReference>
<dbReference type="SUPFAM" id="SSF89082">
    <property type="entry name" value="Antibiotic binding domain of TipA-like multidrug resistance regulators"/>
    <property type="match status" value="1"/>
</dbReference>
<feature type="coiled-coil region" evidence="5">
    <location>
        <begin position="84"/>
        <end position="111"/>
    </location>
</feature>
<dbReference type="InterPro" id="IPR000551">
    <property type="entry name" value="MerR-type_HTH_dom"/>
</dbReference>
<evidence type="ECO:0000313" key="8">
    <source>
        <dbReference type="Proteomes" id="UP000054078"/>
    </source>
</evidence>
<evidence type="ECO:0000259" key="6">
    <source>
        <dbReference type="PROSITE" id="PS50937"/>
    </source>
</evidence>
<dbReference type="EMBL" id="LOJF01000010">
    <property type="protein sequence ID" value="KUH58254.1"/>
    <property type="molecule type" value="Genomic_DNA"/>
</dbReference>
<dbReference type="Gene3D" id="1.10.490.50">
    <property type="entry name" value="Antibiotic binding domain of TipA-like multidrug resistance regulators"/>
    <property type="match status" value="1"/>
</dbReference>
<gene>
    <name evidence="7" type="ORF">AUL39_08600</name>
</gene>
<dbReference type="InterPro" id="IPR009061">
    <property type="entry name" value="DNA-bd_dom_put_sf"/>
</dbReference>
<dbReference type="Gene3D" id="1.10.1660.10">
    <property type="match status" value="1"/>
</dbReference>
<dbReference type="PANTHER" id="PTHR30204">
    <property type="entry name" value="REDOX-CYCLING DRUG-SENSING TRANSCRIPTIONAL ACTIVATOR SOXR"/>
    <property type="match status" value="1"/>
</dbReference>
<proteinExistence type="predicted"/>
<dbReference type="Pfam" id="PF07739">
    <property type="entry name" value="TipAS"/>
    <property type="match status" value="1"/>
</dbReference>
<evidence type="ECO:0000256" key="5">
    <source>
        <dbReference type="SAM" id="Coils"/>
    </source>
</evidence>
<name>A0A117J424_TRASO</name>
<feature type="domain" description="HTH merR-type" evidence="6">
    <location>
        <begin position="10"/>
        <end position="78"/>
    </location>
</feature>
<organism evidence="7 8">
    <name type="scientific">Tractidigestivibacter scatoligenes</name>
    <name type="common">Olsenella scatoligenes</name>
    <dbReference type="NCBI Taxonomy" id="1299998"/>
    <lineage>
        <taxon>Bacteria</taxon>
        <taxon>Bacillati</taxon>
        <taxon>Actinomycetota</taxon>
        <taxon>Coriobacteriia</taxon>
        <taxon>Coriobacteriales</taxon>
        <taxon>Atopobiaceae</taxon>
        <taxon>Tractidigestivibacter</taxon>
    </lineage>
</organism>
<dbReference type="GO" id="GO:0003677">
    <property type="term" value="F:DNA binding"/>
    <property type="evidence" value="ECO:0007669"/>
    <property type="project" value="UniProtKB-KW"/>
</dbReference>
<dbReference type="GO" id="GO:0003700">
    <property type="term" value="F:DNA-binding transcription factor activity"/>
    <property type="evidence" value="ECO:0007669"/>
    <property type="project" value="InterPro"/>
</dbReference>
<dbReference type="Pfam" id="PF13411">
    <property type="entry name" value="MerR_1"/>
    <property type="match status" value="1"/>
</dbReference>
<keyword evidence="1" id="KW-0805">Transcription regulation</keyword>
<keyword evidence="5" id="KW-0175">Coiled coil</keyword>
<dbReference type="Proteomes" id="UP000054078">
    <property type="component" value="Unassembled WGS sequence"/>
</dbReference>
<accession>A0A117J424</accession>
<reference evidence="7 8" key="1">
    <citation type="submission" date="2015-12" db="EMBL/GenBank/DDBJ databases">
        <title>Draft Genome Sequence of Olsenella scatoligenes SK9K4T; a Producer of 3-Methylindole- (skatole) and 4-Methylphenol- (p-cresol) Isolated from Pig Feces.</title>
        <authorList>
            <person name="Li X."/>
            <person name="Borg B."/>
            <person name="Canibe N."/>
        </authorList>
    </citation>
    <scope>NUCLEOTIDE SEQUENCE [LARGE SCALE GENOMIC DNA]</scope>
    <source>
        <strain evidence="7 8">SK9K4</strain>
    </source>
</reference>
<dbReference type="SMART" id="SM00422">
    <property type="entry name" value="HTH_MERR"/>
    <property type="match status" value="1"/>
</dbReference>
<comment type="caution">
    <text evidence="7">The sequence shown here is derived from an EMBL/GenBank/DDBJ whole genome shotgun (WGS) entry which is preliminary data.</text>
</comment>
<dbReference type="InterPro" id="IPR047057">
    <property type="entry name" value="MerR_fam"/>
</dbReference>
<dbReference type="OrthoDB" id="9809391at2"/>
<evidence type="ECO:0000256" key="2">
    <source>
        <dbReference type="ARBA" id="ARBA00023125"/>
    </source>
</evidence>
<sequence>MREAQPADQTYTIGELASMSGATERALRHYEDLGLLSPTRGENGYRRYGEKDVERLQQVLLFRACGMGLSEIRGLLESPGYNAEEALKQHLKTLRARQRELEALVETVEKTIATMKGRQTMTNEERFRGLKEQAIETNENTYGAEARERYGDDAVDAANERVRAMSEQDWDEMHELEQGIIRKLKGAMATGDPAGDAARKLVEMHRRWICGYWGKGRYSAQAHLALGEMYLADERFRDYYDSRAGAGATEFLVAALRAQLADGQPGAE</sequence>